<protein>
    <submittedName>
        <fullName evidence="2">Uncharacterized protein</fullName>
    </submittedName>
</protein>
<evidence type="ECO:0000313" key="2">
    <source>
        <dbReference type="EMBL" id="GBN74079.1"/>
    </source>
</evidence>
<reference evidence="2 3" key="1">
    <citation type="journal article" date="2019" name="Sci. Rep.">
        <title>Orb-weaving spider Araneus ventricosus genome elucidates the spidroin gene catalogue.</title>
        <authorList>
            <person name="Kono N."/>
            <person name="Nakamura H."/>
            <person name="Ohtoshi R."/>
            <person name="Moran D.A.P."/>
            <person name="Shinohara A."/>
            <person name="Yoshida Y."/>
            <person name="Fujiwara M."/>
            <person name="Mori M."/>
            <person name="Tomita M."/>
            <person name="Arakawa K."/>
        </authorList>
    </citation>
    <scope>NUCLEOTIDE SEQUENCE [LARGE SCALE GENOMIC DNA]</scope>
</reference>
<sequence length="102" mass="11666">MPFLQQYTAGCQDFFELNVANDETWIHHQKLNKNKKKDKHGVEESRFPMKQEGKGREDGWQNDVHCLLVSERCITGQFLGEGGCIRSSQVKYPTTAGLPVRV</sequence>
<comment type="caution">
    <text evidence="2">The sequence shown here is derived from an EMBL/GenBank/DDBJ whole genome shotgun (WGS) entry which is preliminary data.</text>
</comment>
<evidence type="ECO:0000256" key="1">
    <source>
        <dbReference type="SAM" id="MobiDB-lite"/>
    </source>
</evidence>
<gene>
    <name evidence="2" type="ORF">AVEN_273051_1</name>
</gene>
<feature type="compositionally biased region" description="Basic and acidic residues" evidence="1">
    <location>
        <begin position="40"/>
        <end position="58"/>
    </location>
</feature>
<feature type="compositionally biased region" description="Basic residues" evidence="1">
    <location>
        <begin position="30"/>
        <end position="39"/>
    </location>
</feature>
<dbReference type="EMBL" id="BGPR01016764">
    <property type="protein sequence ID" value="GBN74079.1"/>
    <property type="molecule type" value="Genomic_DNA"/>
</dbReference>
<proteinExistence type="predicted"/>
<name>A0A4Y2RFP7_ARAVE</name>
<keyword evidence="3" id="KW-1185">Reference proteome</keyword>
<feature type="region of interest" description="Disordered" evidence="1">
    <location>
        <begin position="30"/>
        <end position="58"/>
    </location>
</feature>
<accession>A0A4Y2RFP7</accession>
<evidence type="ECO:0000313" key="3">
    <source>
        <dbReference type="Proteomes" id="UP000499080"/>
    </source>
</evidence>
<organism evidence="2 3">
    <name type="scientific">Araneus ventricosus</name>
    <name type="common">Orbweaver spider</name>
    <name type="synonym">Epeira ventricosa</name>
    <dbReference type="NCBI Taxonomy" id="182803"/>
    <lineage>
        <taxon>Eukaryota</taxon>
        <taxon>Metazoa</taxon>
        <taxon>Ecdysozoa</taxon>
        <taxon>Arthropoda</taxon>
        <taxon>Chelicerata</taxon>
        <taxon>Arachnida</taxon>
        <taxon>Araneae</taxon>
        <taxon>Araneomorphae</taxon>
        <taxon>Entelegynae</taxon>
        <taxon>Araneoidea</taxon>
        <taxon>Araneidae</taxon>
        <taxon>Araneus</taxon>
    </lineage>
</organism>
<dbReference type="Proteomes" id="UP000499080">
    <property type="component" value="Unassembled WGS sequence"/>
</dbReference>
<dbReference type="AlphaFoldDB" id="A0A4Y2RFP7"/>